<name>F3CJH3_PSESG</name>
<proteinExistence type="predicted"/>
<accession>F3CJH3</accession>
<gene>
    <name evidence="1" type="ORF">Pgy4_41239</name>
</gene>
<evidence type="ECO:0000313" key="2">
    <source>
        <dbReference type="Proteomes" id="UP000005466"/>
    </source>
</evidence>
<evidence type="ECO:0000313" key="1">
    <source>
        <dbReference type="EMBL" id="EGH19415.1"/>
    </source>
</evidence>
<protein>
    <submittedName>
        <fullName evidence="1">Uncharacterized protein</fullName>
    </submittedName>
</protein>
<dbReference type="Proteomes" id="UP000005466">
    <property type="component" value="Unassembled WGS sequence"/>
</dbReference>
<dbReference type="EMBL" id="ADWY01004044">
    <property type="protein sequence ID" value="EGH19415.1"/>
    <property type="molecule type" value="Genomic_DNA"/>
</dbReference>
<reference evidence="1 2" key="1">
    <citation type="journal article" date="2011" name="PLoS Pathog.">
        <title>Dynamic evolution of pathogenicity revealed by sequencing and comparative genomics of 19 Pseudomonas syringae isolates.</title>
        <authorList>
            <person name="Baltrus D.A."/>
            <person name="Nishimura M.T."/>
            <person name="Romanchuk A."/>
            <person name="Chang J.H."/>
            <person name="Mukhtar M.S."/>
            <person name="Cherkis K."/>
            <person name="Roach J."/>
            <person name="Grant S.R."/>
            <person name="Jones C.D."/>
            <person name="Dangl J.L."/>
        </authorList>
    </citation>
    <scope>NUCLEOTIDE SEQUENCE [LARGE SCALE GENOMIC DNA]</scope>
    <source>
        <strain evidence="2">race 4</strain>
    </source>
</reference>
<feature type="non-terminal residue" evidence="1">
    <location>
        <position position="1"/>
    </location>
</feature>
<sequence>DQLNRAVATVTLHLNSAMQELGACCIALVEPRIER</sequence>
<organism evidence="1 2">
    <name type="scientific">Pseudomonas savastanoi pv. glycinea str. race 4</name>
    <dbReference type="NCBI Taxonomy" id="875330"/>
    <lineage>
        <taxon>Bacteria</taxon>
        <taxon>Pseudomonadati</taxon>
        <taxon>Pseudomonadota</taxon>
        <taxon>Gammaproteobacteria</taxon>
        <taxon>Pseudomonadales</taxon>
        <taxon>Pseudomonadaceae</taxon>
        <taxon>Pseudomonas</taxon>
    </lineage>
</organism>
<dbReference type="AlphaFoldDB" id="F3CJH3"/>
<comment type="caution">
    <text evidence="1">The sequence shown here is derived from an EMBL/GenBank/DDBJ whole genome shotgun (WGS) entry which is preliminary data.</text>
</comment>
<feature type="non-terminal residue" evidence="1">
    <location>
        <position position="35"/>
    </location>
</feature>